<dbReference type="eggNOG" id="ENOG5033JNI">
    <property type="taxonomic scope" value="Bacteria"/>
</dbReference>
<evidence type="ECO:0000313" key="2">
    <source>
        <dbReference type="Proteomes" id="UP000005753"/>
    </source>
</evidence>
<dbReference type="AlphaFoldDB" id="I5AT41"/>
<name>I5AT41_EUBC6</name>
<dbReference type="HOGENOM" id="CLU_1583638_0_0_9"/>
<sequence length="171" mass="19856">MVKESRIKPVSRFNEIMDMLKGYSTSIYTNEDDGYDYLDDGYFCIAVLNPAGEDDLYIDIEDGFTLTYGDWDAHYEPYPRQYQHMCEDIRKFLQGDSYLAVVNCGKDWICSLSIDEPKINKAALKDRIKDFLHSADCDVFIGQMNKAGCEINCNFWDVKKSKTFRLRPGEF</sequence>
<proteinExistence type="predicted"/>
<organism evidence="1 2">
    <name type="scientific">Eubacterium cellulosolvens (strain ATCC 43171 / JCM 9499 / 6)</name>
    <name type="common">Cillobacterium cellulosolvens</name>
    <dbReference type="NCBI Taxonomy" id="633697"/>
    <lineage>
        <taxon>Bacteria</taxon>
        <taxon>Bacillati</taxon>
        <taxon>Bacillota</taxon>
        <taxon>Clostridia</taxon>
        <taxon>Eubacteriales</taxon>
        <taxon>Eubacteriaceae</taxon>
        <taxon>Eubacterium</taxon>
    </lineage>
</organism>
<dbReference type="EMBL" id="CM001487">
    <property type="protein sequence ID" value="EIM56964.1"/>
    <property type="molecule type" value="Genomic_DNA"/>
</dbReference>
<protein>
    <submittedName>
        <fullName evidence="1">Uncharacterized protein</fullName>
    </submittedName>
</protein>
<dbReference type="STRING" id="633697.EubceDRAFT1_1147"/>
<dbReference type="Proteomes" id="UP000005753">
    <property type="component" value="Chromosome"/>
</dbReference>
<reference evidence="1 2" key="2">
    <citation type="submission" date="2012-02" db="EMBL/GenBank/DDBJ databases">
        <title>Improved High-Quality Draft sequence of Eubacterium cellulosolvens 6.</title>
        <authorList>
            <consortium name="US DOE Joint Genome Institute"/>
            <person name="Lucas S."/>
            <person name="Han J."/>
            <person name="Lapidus A."/>
            <person name="Cheng J.-F."/>
            <person name="Goodwin L."/>
            <person name="Pitluck S."/>
            <person name="Peters L."/>
            <person name="Mikhailova N."/>
            <person name="Gu W."/>
            <person name="Detter J.C."/>
            <person name="Han C."/>
            <person name="Tapia R."/>
            <person name="Land M."/>
            <person name="Hauser L."/>
            <person name="Kyrpides N."/>
            <person name="Ivanova N."/>
            <person name="Pagani I."/>
            <person name="Johnson E."/>
            <person name="Mukhopadhyay B."/>
            <person name="Anderson I."/>
            <person name="Woyke T."/>
        </authorList>
    </citation>
    <scope>NUCLEOTIDE SEQUENCE [LARGE SCALE GENOMIC DNA]</scope>
    <source>
        <strain evidence="1 2">6</strain>
    </source>
</reference>
<keyword evidence="2" id="KW-1185">Reference proteome</keyword>
<accession>I5AT41</accession>
<dbReference type="OrthoDB" id="2038589at2"/>
<evidence type="ECO:0000313" key="1">
    <source>
        <dbReference type="EMBL" id="EIM56964.1"/>
    </source>
</evidence>
<reference evidence="1 2" key="1">
    <citation type="submission" date="2010-08" db="EMBL/GenBank/DDBJ databases">
        <authorList>
            <consortium name="US DOE Joint Genome Institute (JGI-PGF)"/>
            <person name="Lucas S."/>
            <person name="Copeland A."/>
            <person name="Lapidus A."/>
            <person name="Cheng J.-F."/>
            <person name="Bruce D."/>
            <person name="Goodwin L."/>
            <person name="Pitluck S."/>
            <person name="Land M.L."/>
            <person name="Hauser L."/>
            <person name="Chang Y.-J."/>
            <person name="Anderson I.J."/>
            <person name="Johnson E."/>
            <person name="Mulhopadhyay B."/>
            <person name="Kyrpides N."/>
            <person name="Woyke T.J."/>
        </authorList>
    </citation>
    <scope>NUCLEOTIDE SEQUENCE [LARGE SCALE GENOMIC DNA]</scope>
    <source>
        <strain evidence="1 2">6</strain>
    </source>
</reference>
<gene>
    <name evidence="1" type="ORF">EubceDRAFT1_1147</name>
</gene>